<feature type="transmembrane region" description="Helical" evidence="1">
    <location>
        <begin position="6"/>
        <end position="26"/>
    </location>
</feature>
<keyword evidence="1" id="KW-0472">Membrane</keyword>
<evidence type="ECO:0000313" key="3">
    <source>
        <dbReference type="Proteomes" id="UP000002206"/>
    </source>
</evidence>
<evidence type="ECO:0000313" key="2">
    <source>
        <dbReference type="EMBL" id="ACO19096.1"/>
    </source>
</evidence>
<reference evidence="3" key="1">
    <citation type="journal article" date="2010" name="Genome Biol.">
        <title>Structure and dynamics of the pan-genome of Streptococcus pneumoniae and closely related species.</title>
        <authorList>
            <person name="Donati C."/>
            <person name="Hiller N.L."/>
            <person name="Tettelin H."/>
            <person name="Muzzi A."/>
            <person name="Croucher N.J."/>
            <person name="Angiuoli S.V."/>
            <person name="Oggioni M."/>
            <person name="Dunning Hotopp J.C."/>
            <person name="Hu F.Z."/>
            <person name="Riley D.R."/>
            <person name="Covacci A."/>
            <person name="Mitchell T.J."/>
            <person name="Bentley S.D."/>
            <person name="Kilian M."/>
            <person name="Ehrlich G.D."/>
            <person name="Rappuoli R."/>
            <person name="Moxon E.R."/>
            <person name="Masignani V."/>
        </authorList>
    </citation>
    <scope>NUCLEOTIDE SEQUENCE [LARGE SCALE GENOMIC DNA]</scope>
    <source>
        <strain evidence="3">JJA</strain>
    </source>
</reference>
<keyword evidence="1" id="KW-0812">Transmembrane</keyword>
<name>C1CHH4_STRZJ</name>
<gene>
    <name evidence="2" type="ordered locus">SPJ_2201</name>
</gene>
<evidence type="ECO:0000256" key="1">
    <source>
        <dbReference type="SAM" id="Phobius"/>
    </source>
</evidence>
<dbReference type="AlphaFoldDB" id="C1CHH4"/>
<accession>C1CHH4</accession>
<dbReference type="RefSeq" id="WP_012677042.1">
    <property type="nucleotide sequence ID" value="NC_012466.1"/>
</dbReference>
<organism evidence="2 3">
    <name type="scientific">Streptococcus pneumoniae (strain JJA)</name>
    <dbReference type="NCBI Taxonomy" id="488222"/>
    <lineage>
        <taxon>Bacteria</taxon>
        <taxon>Bacillati</taxon>
        <taxon>Bacillota</taxon>
        <taxon>Bacilli</taxon>
        <taxon>Lactobacillales</taxon>
        <taxon>Streptococcaceae</taxon>
        <taxon>Streptococcus</taxon>
    </lineage>
</organism>
<dbReference type="HOGENOM" id="CLU_3206085_0_0_9"/>
<dbReference type="EMBL" id="CP000919">
    <property type="protein sequence ID" value="ACO19096.1"/>
    <property type="molecule type" value="Genomic_DNA"/>
</dbReference>
<keyword evidence="1" id="KW-1133">Transmembrane helix</keyword>
<dbReference type="KEGG" id="sjj:SPJ_2201"/>
<protein>
    <submittedName>
        <fullName evidence="2">Undecaprenol-phosphate-poly</fullName>
    </submittedName>
</protein>
<proteinExistence type="predicted"/>
<dbReference type="Proteomes" id="UP000002206">
    <property type="component" value="Chromosome"/>
</dbReference>
<sequence>MLKRLWMIFGPVLIAGLLVFLLIFFYPTEMHHNLGAEKRSAVATT</sequence>